<protein>
    <submittedName>
        <fullName evidence="5">Type II secretion system protein E</fullName>
    </submittedName>
</protein>
<dbReference type="Pfam" id="PF00437">
    <property type="entry name" value="T2SSE"/>
    <property type="match status" value="1"/>
</dbReference>
<feature type="non-terminal residue" evidence="5">
    <location>
        <position position="1"/>
    </location>
</feature>
<dbReference type="PATRIC" id="fig|1618450.3.peg.1130"/>
<organism evidence="5 6">
    <name type="scientific">Candidatus Gottesmanbacteria bacterium GW2011_GWC2_39_8</name>
    <dbReference type="NCBI Taxonomy" id="1618450"/>
    <lineage>
        <taxon>Bacteria</taxon>
        <taxon>Candidatus Gottesmaniibacteriota</taxon>
    </lineage>
</organism>
<comment type="similarity">
    <text evidence="1">Belongs to the GSP E family.</text>
</comment>
<feature type="domain" description="AAA+ ATPase" evidence="4">
    <location>
        <begin position="138"/>
        <end position="267"/>
    </location>
</feature>
<dbReference type="Proteomes" id="UP000034539">
    <property type="component" value="Unassembled WGS sequence"/>
</dbReference>
<dbReference type="Gene3D" id="3.30.450.90">
    <property type="match status" value="1"/>
</dbReference>
<dbReference type="FunFam" id="3.40.50.300:FF:000398">
    <property type="entry name" value="Type IV pilus assembly ATPase PilB"/>
    <property type="match status" value="1"/>
</dbReference>
<keyword evidence="2" id="KW-0547">Nucleotide-binding</keyword>
<dbReference type="CDD" id="cd01129">
    <property type="entry name" value="PulE-GspE-like"/>
    <property type="match status" value="1"/>
</dbReference>
<evidence type="ECO:0000256" key="3">
    <source>
        <dbReference type="ARBA" id="ARBA00022840"/>
    </source>
</evidence>
<dbReference type="GO" id="GO:0005524">
    <property type="term" value="F:ATP binding"/>
    <property type="evidence" value="ECO:0007669"/>
    <property type="project" value="UniProtKB-KW"/>
</dbReference>
<dbReference type="SUPFAM" id="SSF52540">
    <property type="entry name" value="P-loop containing nucleoside triphosphate hydrolases"/>
    <property type="match status" value="1"/>
</dbReference>
<dbReference type="GO" id="GO:0016887">
    <property type="term" value="F:ATP hydrolysis activity"/>
    <property type="evidence" value="ECO:0007669"/>
    <property type="project" value="TreeGrafter"/>
</dbReference>
<evidence type="ECO:0000313" key="6">
    <source>
        <dbReference type="Proteomes" id="UP000034539"/>
    </source>
</evidence>
<evidence type="ECO:0000256" key="2">
    <source>
        <dbReference type="ARBA" id="ARBA00022741"/>
    </source>
</evidence>
<dbReference type="InterPro" id="IPR003593">
    <property type="entry name" value="AAA+_ATPase"/>
</dbReference>
<name>A0A0G0T1P0_9BACT</name>
<reference evidence="5 6" key="1">
    <citation type="journal article" date="2015" name="Nature">
        <title>rRNA introns, odd ribosomes, and small enigmatic genomes across a large radiation of phyla.</title>
        <authorList>
            <person name="Brown C.T."/>
            <person name="Hug L.A."/>
            <person name="Thomas B.C."/>
            <person name="Sharon I."/>
            <person name="Castelle C.J."/>
            <person name="Singh A."/>
            <person name="Wilkins M.J."/>
            <person name="Williams K.H."/>
            <person name="Banfield J.F."/>
        </authorList>
    </citation>
    <scope>NUCLEOTIDE SEQUENCE [LARGE SCALE GENOMIC DNA]</scope>
</reference>
<keyword evidence="3" id="KW-0067">ATP-binding</keyword>
<gene>
    <name evidence="5" type="ORF">UT63_C0062G0008</name>
</gene>
<dbReference type="SMART" id="SM00382">
    <property type="entry name" value="AAA"/>
    <property type="match status" value="1"/>
</dbReference>
<dbReference type="InterPro" id="IPR027417">
    <property type="entry name" value="P-loop_NTPase"/>
</dbReference>
<sequence>KEAPIAKVVSTVLEYAVRSRASDVHIEPLELKTRIRYRIDGILHEKLALPKTVHNAVVSRIKILSGMKIDEKRIPQDGRFNFKLGQEEVDLRVSSLPTVHGEKIVMRLLKKTGGIPNLNELGLRGTALKNLEYAITRPHGIILVTGPTGSGKTTTLYSVLSKLNTNKVNIVTLEDPVEYEIIGLNQVQINPQAGLSFASGLRSFLRQDPNIILVGEIRDEETTQLAIQAALTGHLVFSTLHTNDASTAIPRLLDLKAEPFLIASVLNAVEGQRICRKICQSCKEVYDPPLQLKEDIKNILGKLLPSDQEVKLYKGRGCSECSNTGYLGRVGIFEVLPVSPLVARQVLEHASAAEIQKIALNEGMITIKQDGYLKVIEGVTSIEEVLRVAQD</sequence>
<dbReference type="PANTHER" id="PTHR30258:SF3">
    <property type="entry name" value="SLL1921 PROTEIN"/>
    <property type="match status" value="1"/>
</dbReference>
<dbReference type="Gene3D" id="3.40.50.300">
    <property type="entry name" value="P-loop containing nucleotide triphosphate hydrolases"/>
    <property type="match status" value="1"/>
</dbReference>
<evidence type="ECO:0000313" key="5">
    <source>
        <dbReference type="EMBL" id="KKR31737.1"/>
    </source>
</evidence>
<dbReference type="PANTHER" id="PTHR30258">
    <property type="entry name" value="TYPE II SECRETION SYSTEM PROTEIN GSPE-RELATED"/>
    <property type="match status" value="1"/>
</dbReference>
<dbReference type="EMBL" id="LBXN01000062">
    <property type="protein sequence ID" value="KKR31737.1"/>
    <property type="molecule type" value="Genomic_DNA"/>
</dbReference>
<evidence type="ECO:0000256" key="1">
    <source>
        <dbReference type="ARBA" id="ARBA00006611"/>
    </source>
</evidence>
<dbReference type="GO" id="GO:0005886">
    <property type="term" value="C:plasma membrane"/>
    <property type="evidence" value="ECO:0007669"/>
    <property type="project" value="TreeGrafter"/>
</dbReference>
<comment type="caution">
    <text evidence="5">The sequence shown here is derived from an EMBL/GenBank/DDBJ whole genome shotgun (WGS) entry which is preliminary data.</text>
</comment>
<dbReference type="FunFam" id="3.30.450.90:FF:000001">
    <property type="entry name" value="Type II secretion system ATPase GspE"/>
    <property type="match status" value="1"/>
</dbReference>
<accession>A0A0G0T1P0</accession>
<evidence type="ECO:0000259" key="4">
    <source>
        <dbReference type="SMART" id="SM00382"/>
    </source>
</evidence>
<dbReference type="AlphaFoldDB" id="A0A0G0T1P0"/>
<proteinExistence type="inferred from homology"/>
<dbReference type="InterPro" id="IPR001482">
    <property type="entry name" value="T2SS/T4SS_dom"/>
</dbReference>